<organism evidence="2 4">
    <name type="scientific">Streptomyces fulvorobeus</name>
    <dbReference type="NCBI Taxonomy" id="284028"/>
    <lineage>
        <taxon>Bacteria</taxon>
        <taxon>Bacillati</taxon>
        <taxon>Actinomycetota</taxon>
        <taxon>Actinomycetes</taxon>
        <taxon>Kitasatosporales</taxon>
        <taxon>Streptomycetaceae</taxon>
        <taxon>Streptomyces</taxon>
    </lineage>
</organism>
<sequence length="61" mass="6439">MSAPQMTGAARTGVTGLHPMRRRDDAPPELLSLLPGERSAREAGGAQDDWRAVVTEAGRPA</sequence>
<proteinExistence type="predicted"/>
<evidence type="ECO:0000313" key="3">
    <source>
        <dbReference type="EMBL" id="NYE44140.1"/>
    </source>
</evidence>
<evidence type="ECO:0000313" key="5">
    <source>
        <dbReference type="Proteomes" id="UP000530403"/>
    </source>
</evidence>
<dbReference type="AlphaFoldDB" id="A0A7J0CDQ6"/>
<reference evidence="3 5" key="2">
    <citation type="submission" date="2020-07" db="EMBL/GenBank/DDBJ databases">
        <title>Sequencing the genomes of 1000 actinobacteria strains.</title>
        <authorList>
            <person name="Klenk H.-P."/>
        </authorList>
    </citation>
    <scope>NUCLEOTIDE SEQUENCE [LARGE SCALE GENOMIC DNA]</scope>
    <source>
        <strain evidence="3 5">DSM 41455</strain>
    </source>
</reference>
<reference evidence="2 4" key="1">
    <citation type="submission" date="2020-05" db="EMBL/GenBank/DDBJ databases">
        <title>Whole genome shotgun sequence of Streptomyces fulvorobeus NBRC 15897.</title>
        <authorList>
            <person name="Komaki H."/>
            <person name="Tamura T."/>
        </authorList>
    </citation>
    <scope>NUCLEOTIDE SEQUENCE [LARGE SCALE GENOMIC DNA]</scope>
    <source>
        <strain evidence="2 4">NBRC 15897</strain>
    </source>
</reference>
<feature type="region of interest" description="Disordered" evidence="1">
    <location>
        <begin position="1"/>
        <end position="61"/>
    </location>
</feature>
<dbReference type="Proteomes" id="UP000498980">
    <property type="component" value="Unassembled WGS sequence"/>
</dbReference>
<keyword evidence="4" id="KW-1185">Reference proteome</keyword>
<evidence type="ECO:0000256" key="1">
    <source>
        <dbReference type="SAM" id="MobiDB-lite"/>
    </source>
</evidence>
<gene>
    <name evidence="3" type="ORF">HEB29_005151</name>
    <name evidence="2" type="ORF">Sfulv_54620</name>
</gene>
<name>A0A7J0CDQ6_9ACTN</name>
<evidence type="ECO:0000313" key="2">
    <source>
        <dbReference type="EMBL" id="GFN00652.1"/>
    </source>
</evidence>
<protein>
    <submittedName>
        <fullName evidence="2">Uncharacterized protein</fullName>
    </submittedName>
</protein>
<evidence type="ECO:0000313" key="4">
    <source>
        <dbReference type="Proteomes" id="UP000498980"/>
    </source>
</evidence>
<accession>A0A7J0CDQ6</accession>
<dbReference type="EMBL" id="BLWC01000001">
    <property type="protein sequence ID" value="GFN00652.1"/>
    <property type="molecule type" value="Genomic_DNA"/>
</dbReference>
<dbReference type="Proteomes" id="UP000530403">
    <property type="component" value="Unassembled WGS sequence"/>
</dbReference>
<comment type="caution">
    <text evidence="2">The sequence shown here is derived from an EMBL/GenBank/DDBJ whole genome shotgun (WGS) entry which is preliminary data.</text>
</comment>
<dbReference type="EMBL" id="JACCCF010000001">
    <property type="protein sequence ID" value="NYE44140.1"/>
    <property type="molecule type" value="Genomic_DNA"/>
</dbReference>
<dbReference type="RefSeq" id="WP_173316892.1">
    <property type="nucleotide sequence ID" value="NZ_BAAAUE010000013.1"/>
</dbReference>